<organism evidence="3">
    <name type="scientific">Deroceras reticulatum</name>
    <name type="common">Gray garden slug</name>
    <dbReference type="NCBI Taxonomy" id="145610"/>
    <lineage>
        <taxon>Eukaryota</taxon>
        <taxon>Metazoa</taxon>
        <taxon>Spiralia</taxon>
        <taxon>Lophotrochozoa</taxon>
        <taxon>Mollusca</taxon>
        <taxon>Gastropoda</taxon>
        <taxon>Heterobranchia</taxon>
        <taxon>Euthyneura</taxon>
        <taxon>Panpulmonata</taxon>
        <taxon>Eupulmonata</taxon>
        <taxon>Stylommatophora</taxon>
        <taxon>Helicina</taxon>
        <taxon>Limacoidea</taxon>
        <taxon>Agriolimacidae</taxon>
        <taxon>Deroceras</taxon>
    </lineage>
</organism>
<dbReference type="EMBL" id="KY659280">
    <property type="protein sequence ID" value="ARS01381.1"/>
    <property type="molecule type" value="mRNA"/>
</dbReference>
<reference evidence="3" key="2">
    <citation type="submission" date="2017-02" db="EMBL/GenBank/DDBJ databases">
        <authorList>
            <person name="Peterson S.W."/>
        </authorList>
    </citation>
    <scope>NUCLEOTIDE SEQUENCE</scope>
</reference>
<keyword evidence="2" id="KW-0732">Signal</keyword>
<evidence type="ECO:0000256" key="2">
    <source>
        <dbReference type="SAM" id="SignalP"/>
    </source>
</evidence>
<feature type="compositionally biased region" description="Low complexity" evidence="1">
    <location>
        <begin position="118"/>
        <end position="129"/>
    </location>
</feature>
<feature type="region of interest" description="Disordered" evidence="1">
    <location>
        <begin position="111"/>
        <end position="135"/>
    </location>
</feature>
<evidence type="ECO:0000256" key="1">
    <source>
        <dbReference type="SAM" id="MobiDB-lite"/>
    </source>
</evidence>
<protein>
    <submittedName>
        <fullName evidence="3">Neuropeptide ky</fullName>
    </submittedName>
</protein>
<reference evidence="3" key="1">
    <citation type="journal article" date="2017" name="Peptides">
        <title>Neuropeptides predicted from the transcriptome analysis of the gray garden slug Deroceras reticulatum.</title>
        <authorList>
            <person name="Ahn S.J."/>
            <person name="Martin R."/>
            <person name="Rao S."/>
            <person name="Choi M.Y."/>
        </authorList>
    </citation>
    <scope>NUCLEOTIDE SEQUENCE</scope>
</reference>
<feature type="chain" id="PRO_5012349676" evidence="2">
    <location>
        <begin position="23"/>
        <end position="135"/>
    </location>
</feature>
<dbReference type="AlphaFoldDB" id="A0A1X9WEE3"/>
<keyword evidence="3" id="KW-0527">Neuropeptide</keyword>
<sequence>MTSSIHVLFKVALLTFIPLCSCRPHFYDNDDDVAYVPESESPKHVYLPIEIPYEALFNALRQPTHNFEKRGNSGSEILAPFMPKMDEGTELKGMKRKMFWQPLGYLPASVRAHNSPAGSSGTDTQGSSSNVFRYG</sequence>
<name>A0A1X9WEE3_DERRE</name>
<dbReference type="GO" id="GO:0007218">
    <property type="term" value="P:neuropeptide signaling pathway"/>
    <property type="evidence" value="ECO:0007669"/>
    <property type="project" value="UniProtKB-KW"/>
</dbReference>
<evidence type="ECO:0000313" key="3">
    <source>
        <dbReference type="EMBL" id="ARS01381.1"/>
    </source>
</evidence>
<feature type="signal peptide" evidence="2">
    <location>
        <begin position="1"/>
        <end position="22"/>
    </location>
</feature>
<accession>A0A1X9WEE3</accession>
<proteinExistence type="evidence at transcript level"/>